<dbReference type="Proteomes" id="UP000789759">
    <property type="component" value="Unassembled WGS sequence"/>
</dbReference>
<sequence length="64" mass="7484">MIGAASQAVNIVKQRIEMINKEENICRFTFFFLYSKDCSLIEELYTIIAKNAEKEKTLILIMQH</sequence>
<proteinExistence type="predicted"/>
<reference evidence="1" key="1">
    <citation type="submission" date="2021-06" db="EMBL/GenBank/DDBJ databases">
        <authorList>
            <person name="Kallberg Y."/>
            <person name="Tangrot J."/>
            <person name="Rosling A."/>
        </authorList>
    </citation>
    <scope>NUCLEOTIDE SEQUENCE</scope>
    <source>
        <strain evidence="1">FL966</strain>
    </source>
</reference>
<dbReference type="AlphaFoldDB" id="A0A9N9HCD8"/>
<evidence type="ECO:0000313" key="1">
    <source>
        <dbReference type="EMBL" id="CAG8669481.1"/>
    </source>
</evidence>
<name>A0A9N9HCD8_9GLOM</name>
<evidence type="ECO:0000313" key="2">
    <source>
        <dbReference type="Proteomes" id="UP000789759"/>
    </source>
</evidence>
<gene>
    <name evidence="1" type="ORF">CPELLU_LOCUS10199</name>
</gene>
<accession>A0A9N9HCD8</accession>
<keyword evidence="2" id="KW-1185">Reference proteome</keyword>
<dbReference type="EMBL" id="CAJVQA010008291">
    <property type="protein sequence ID" value="CAG8669481.1"/>
    <property type="molecule type" value="Genomic_DNA"/>
</dbReference>
<comment type="caution">
    <text evidence="1">The sequence shown here is derived from an EMBL/GenBank/DDBJ whole genome shotgun (WGS) entry which is preliminary data.</text>
</comment>
<organism evidence="1 2">
    <name type="scientific">Cetraspora pellucida</name>
    <dbReference type="NCBI Taxonomy" id="1433469"/>
    <lineage>
        <taxon>Eukaryota</taxon>
        <taxon>Fungi</taxon>
        <taxon>Fungi incertae sedis</taxon>
        <taxon>Mucoromycota</taxon>
        <taxon>Glomeromycotina</taxon>
        <taxon>Glomeromycetes</taxon>
        <taxon>Diversisporales</taxon>
        <taxon>Gigasporaceae</taxon>
        <taxon>Cetraspora</taxon>
    </lineage>
</organism>
<protein>
    <submittedName>
        <fullName evidence="1">24464_t:CDS:1</fullName>
    </submittedName>
</protein>